<organism evidence="2 3">
    <name type="scientific">Flagellimonas zhangzhouensis</name>
    <dbReference type="NCBI Taxonomy" id="1073328"/>
    <lineage>
        <taxon>Bacteria</taxon>
        <taxon>Pseudomonadati</taxon>
        <taxon>Bacteroidota</taxon>
        <taxon>Flavobacteriia</taxon>
        <taxon>Flavobacteriales</taxon>
        <taxon>Flavobacteriaceae</taxon>
        <taxon>Flagellimonas</taxon>
    </lineage>
</organism>
<accession>A0A1H2WU13</accession>
<dbReference type="AlphaFoldDB" id="A0A1H2WU13"/>
<dbReference type="RefSeq" id="WP_175443718.1">
    <property type="nucleotide sequence ID" value="NZ_FNKI01000001.1"/>
</dbReference>
<keyword evidence="1" id="KW-0812">Transmembrane</keyword>
<dbReference type="STRING" id="1073328.SAMN05216294_1054"/>
<evidence type="ECO:0000313" key="2">
    <source>
        <dbReference type="EMBL" id="SDW83986.1"/>
    </source>
</evidence>
<gene>
    <name evidence="2" type="ORF">SAMN04487892_2434</name>
</gene>
<dbReference type="Proteomes" id="UP000199592">
    <property type="component" value="Unassembled WGS sequence"/>
</dbReference>
<evidence type="ECO:0000313" key="3">
    <source>
        <dbReference type="Proteomes" id="UP000199592"/>
    </source>
</evidence>
<keyword evidence="3" id="KW-1185">Reference proteome</keyword>
<keyword evidence="1" id="KW-0472">Membrane</keyword>
<proteinExistence type="predicted"/>
<protein>
    <submittedName>
        <fullName evidence="2">Uncharacterized protein</fullName>
    </submittedName>
</protein>
<name>A0A1H2WU13_9FLAO</name>
<reference evidence="3" key="1">
    <citation type="submission" date="2016-10" db="EMBL/GenBank/DDBJ databases">
        <authorList>
            <person name="Varghese N."/>
            <person name="Submissions S."/>
        </authorList>
    </citation>
    <scope>NUCLEOTIDE SEQUENCE [LARGE SCALE GENOMIC DNA]</scope>
    <source>
        <strain evidence="3">DSM 25030</strain>
    </source>
</reference>
<evidence type="ECO:0000256" key="1">
    <source>
        <dbReference type="SAM" id="Phobius"/>
    </source>
</evidence>
<feature type="transmembrane region" description="Helical" evidence="1">
    <location>
        <begin position="20"/>
        <end position="42"/>
    </location>
</feature>
<sequence length="48" mass="5257">MAHEISIGNKLMVGFLRVMVFVLIVILIAIPVCILLDFLGVLEAIGFN</sequence>
<keyword evidence="1" id="KW-1133">Transmembrane helix</keyword>
<dbReference type="EMBL" id="FNMY01000003">
    <property type="protein sequence ID" value="SDW83986.1"/>
    <property type="molecule type" value="Genomic_DNA"/>
</dbReference>